<dbReference type="EMBL" id="JAUEPS010000042">
    <property type="protein sequence ID" value="KAK0448264.1"/>
    <property type="molecule type" value="Genomic_DNA"/>
</dbReference>
<name>A0AA39MW51_ARMTA</name>
<evidence type="ECO:0000256" key="1">
    <source>
        <dbReference type="SAM" id="MobiDB-lite"/>
    </source>
</evidence>
<dbReference type="GeneID" id="85367250"/>
<accession>A0AA39MW51</accession>
<feature type="region of interest" description="Disordered" evidence="1">
    <location>
        <begin position="1"/>
        <end position="22"/>
    </location>
</feature>
<dbReference type="Proteomes" id="UP001175211">
    <property type="component" value="Unassembled WGS sequence"/>
</dbReference>
<evidence type="ECO:0000313" key="3">
    <source>
        <dbReference type="Proteomes" id="UP001175211"/>
    </source>
</evidence>
<evidence type="ECO:0000313" key="2">
    <source>
        <dbReference type="EMBL" id="KAK0448264.1"/>
    </source>
</evidence>
<organism evidence="2 3">
    <name type="scientific">Armillaria tabescens</name>
    <name type="common">Ringless honey mushroom</name>
    <name type="synonym">Agaricus tabescens</name>
    <dbReference type="NCBI Taxonomy" id="1929756"/>
    <lineage>
        <taxon>Eukaryota</taxon>
        <taxon>Fungi</taxon>
        <taxon>Dikarya</taxon>
        <taxon>Basidiomycota</taxon>
        <taxon>Agaricomycotina</taxon>
        <taxon>Agaricomycetes</taxon>
        <taxon>Agaricomycetidae</taxon>
        <taxon>Agaricales</taxon>
        <taxon>Marasmiineae</taxon>
        <taxon>Physalacriaceae</taxon>
        <taxon>Desarmillaria</taxon>
    </lineage>
</organism>
<comment type="caution">
    <text evidence="2">The sequence shown here is derived from an EMBL/GenBank/DDBJ whole genome shotgun (WGS) entry which is preliminary data.</text>
</comment>
<sequence length="199" mass="21591">MRRKNSHSHSHPPSPLTTSSTPLPFRGQCIQVHGTITCGCPWFIPSASPPLLDQVGSYLSSQPLAFTPFQSSCAACGHGIHGHVDYVSMFVHCCVATQCAAYAQKTPQTQGCTCSAQLADHGLATNQYRPVDPSDIAGNFMDSVQVNGLSSKPTRLTLLTTRQTSYPSIPLPLTSTLPSWTLFRPKLIPSALFPRWRIP</sequence>
<dbReference type="RefSeq" id="XP_060326369.1">
    <property type="nucleotide sequence ID" value="XM_060483702.1"/>
</dbReference>
<gene>
    <name evidence="2" type="ORF">EV420DRAFT_849402</name>
</gene>
<reference evidence="2" key="1">
    <citation type="submission" date="2023-06" db="EMBL/GenBank/DDBJ databases">
        <authorList>
            <consortium name="Lawrence Berkeley National Laboratory"/>
            <person name="Ahrendt S."/>
            <person name="Sahu N."/>
            <person name="Indic B."/>
            <person name="Wong-Bajracharya J."/>
            <person name="Merenyi Z."/>
            <person name="Ke H.-M."/>
            <person name="Monk M."/>
            <person name="Kocsube S."/>
            <person name="Drula E."/>
            <person name="Lipzen A."/>
            <person name="Balint B."/>
            <person name="Henrissat B."/>
            <person name="Andreopoulos B."/>
            <person name="Martin F.M."/>
            <person name="Harder C.B."/>
            <person name="Rigling D."/>
            <person name="Ford K.L."/>
            <person name="Foster G.D."/>
            <person name="Pangilinan J."/>
            <person name="Papanicolaou A."/>
            <person name="Barry K."/>
            <person name="LaButti K."/>
            <person name="Viragh M."/>
            <person name="Koriabine M."/>
            <person name="Yan M."/>
            <person name="Riley R."/>
            <person name="Champramary S."/>
            <person name="Plett K.L."/>
            <person name="Tsai I.J."/>
            <person name="Slot J."/>
            <person name="Sipos G."/>
            <person name="Plett J."/>
            <person name="Nagy L.G."/>
            <person name="Grigoriev I.V."/>
        </authorList>
    </citation>
    <scope>NUCLEOTIDE SEQUENCE</scope>
    <source>
        <strain evidence="2">CCBAS 213</strain>
    </source>
</reference>
<dbReference type="AlphaFoldDB" id="A0AA39MW51"/>
<feature type="compositionally biased region" description="Basic residues" evidence="1">
    <location>
        <begin position="1"/>
        <end position="10"/>
    </location>
</feature>
<protein>
    <submittedName>
        <fullName evidence="2">Uncharacterized protein</fullName>
    </submittedName>
</protein>
<proteinExistence type="predicted"/>
<keyword evidence="3" id="KW-1185">Reference proteome</keyword>